<dbReference type="OrthoDB" id="10007519at2759"/>
<dbReference type="GO" id="GO:0032870">
    <property type="term" value="P:cellular response to hormone stimulus"/>
    <property type="evidence" value="ECO:0007669"/>
    <property type="project" value="TreeGrafter"/>
</dbReference>
<keyword evidence="7 14" id="KW-1133">Transmembrane helix</keyword>
<dbReference type="CTD" id="10267"/>
<evidence type="ECO:0000313" key="16">
    <source>
        <dbReference type="RefSeq" id="XP_033801539.1"/>
    </source>
</evidence>
<dbReference type="GO" id="GO:0006816">
    <property type="term" value="P:calcium ion transport"/>
    <property type="evidence" value="ECO:0007669"/>
    <property type="project" value="TreeGrafter"/>
</dbReference>
<feature type="transmembrane region" description="Helical" evidence="14">
    <location>
        <begin position="118"/>
        <end position="139"/>
    </location>
</feature>
<dbReference type="InParanoid" id="A0A6P8QVY2"/>
<keyword evidence="8 14" id="KW-0472">Membrane</keyword>
<evidence type="ECO:0000256" key="4">
    <source>
        <dbReference type="ARBA" id="ARBA00022475"/>
    </source>
</evidence>
<evidence type="ECO:0000313" key="15">
    <source>
        <dbReference type="Proteomes" id="UP000515159"/>
    </source>
</evidence>
<evidence type="ECO:0000256" key="12">
    <source>
        <dbReference type="ARBA" id="ARBA00049570"/>
    </source>
</evidence>
<evidence type="ECO:0000256" key="5">
    <source>
        <dbReference type="ARBA" id="ARBA00022692"/>
    </source>
</evidence>
<evidence type="ECO:0000256" key="14">
    <source>
        <dbReference type="SAM" id="Phobius"/>
    </source>
</evidence>
<dbReference type="Proteomes" id="UP000515159">
    <property type="component" value="Chromosome 5"/>
</dbReference>
<dbReference type="KEGG" id="gsh:117360955"/>
<dbReference type="Pfam" id="PF04901">
    <property type="entry name" value="RAMP"/>
    <property type="match status" value="1"/>
</dbReference>
<keyword evidence="15" id="KW-1185">Reference proteome</keyword>
<evidence type="ECO:0000256" key="7">
    <source>
        <dbReference type="ARBA" id="ARBA00022989"/>
    </source>
</evidence>
<keyword evidence="5 14" id="KW-0812">Transmembrane</keyword>
<dbReference type="GO" id="GO:0009986">
    <property type="term" value="C:cell surface"/>
    <property type="evidence" value="ECO:0007669"/>
    <property type="project" value="TreeGrafter"/>
</dbReference>
<dbReference type="GO" id="GO:0008277">
    <property type="term" value="P:regulation of G protein-coupled receptor signaling pathway"/>
    <property type="evidence" value="ECO:0007669"/>
    <property type="project" value="InterPro"/>
</dbReference>
<keyword evidence="3" id="KW-0813">Transport</keyword>
<dbReference type="GO" id="GO:0015026">
    <property type="term" value="F:coreceptor activity"/>
    <property type="evidence" value="ECO:0007669"/>
    <property type="project" value="InterPro"/>
</dbReference>
<sequence>MAVESTTIPRHFLWFILVHHLIVVVTCNEPIYVHLIEELCLSKFKFDMEGIGQKFWCDWKKTEGSYGELTNCTLLIAKKLDCYWPSQVVDEFFVAIHKHYFMNCSLAGRSLRDPPYDILCPFIVIPILVTFFVTAMVVWRSKQNEGII</sequence>
<proteinExistence type="inferred from homology"/>
<comment type="function">
    <text evidence="12">Accessory protein that interacts with and modulates the function of G-protein coupled receptors including calcitonin gene-related peptide type 1 receptor (CALCRL) and calcitonin receptor (CALCR). Required for the transport of CALCRL to the plasma membrane. Together with CALCRL, form the receptor complex for the calcitonin gene-related peptides CGRP1/CALCA and CGRP2/CALCB. Together with CALCR, form the AMYR1 receptor complex for amylin/IAPP and CGRP1/CALCA.</text>
</comment>
<dbReference type="GO" id="GO:0031623">
    <property type="term" value="P:receptor internalization"/>
    <property type="evidence" value="ECO:0007669"/>
    <property type="project" value="TreeGrafter"/>
</dbReference>
<accession>A0A6P8QVY2</accession>
<keyword evidence="9" id="KW-1015">Disulfide bond</keyword>
<evidence type="ECO:0000256" key="8">
    <source>
        <dbReference type="ARBA" id="ARBA00023136"/>
    </source>
</evidence>
<dbReference type="Gene3D" id="1.10.150.510">
    <property type="entry name" value="Receptor activity modifying family"/>
    <property type="match status" value="1"/>
</dbReference>
<dbReference type="GO" id="GO:0072659">
    <property type="term" value="P:protein localization to plasma membrane"/>
    <property type="evidence" value="ECO:0007669"/>
    <property type="project" value="TreeGrafter"/>
</dbReference>
<evidence type="ECO:0000256" key="6">
    <source>
        <dbReference type="ARBA" id="ARBA00022729"/>
    </source>
</evidence>
<comment type="similarity">
    <text evidence="2">Belongs to the RAMP family.</text>
</comment>
<evidence type="ECO:0000256" key="3">
    <source>
        <dbReference type="ARBA" id="ARBA00022448"/>
    </source>
</evidence>
<evidence type="ECO:0000256" key="10">
    <source>
        <dbReference type="ARBA" id="ARBA00023170"/>
    </source>
</evidence>
<organism evidence="15 16">
    <name type="scientific">Geotrypetes seraphini</name>
    <name type="common">Gaboon caecilian</name>
    <name type="synonym">Caecilia seraphini</name>
    <dbReference type="NCBI Taxonomy" id="260995"/>
    <lineage>
        <taxon>Eukaryota</taxon>
        <taxon>Metazoa</taxon>
        <taxon>Chordata</taxon>
        <taxon>Craniata</taxon>
        <taxon>Vertebrata</taxon>
        <taxon>Euteleostomi</taxon>
        <taxon>Amphibia</taxon>
        <taxon>Gymnophiona</taxon>
        <taxon>Geotrypetes</taxon>
    </lineage>
</organism>
<dbReference type="GO" id="GO:0043235">
    <property type="term" value="C:receptor complex"/>
    <property type="evidence" value="ECO:0007669"/>
    <property type="project" value="TreeGrafter"/>
</dbReference>
<evidence type="ECO:0000256" key="1">
    <source>
        <dbReference type="ARBA" id="ARBA00004251"/>
    </source>
</evidence>
<dbReference type="RefSeq" id="XP_033801539.1">
    <property type="nucleotide sequence ID" value="XM_033945648.1"/>
</dbReference>
<dbReference type="GeneID" id="117360955"/>
<dbReference type="GO" id="GO:0005886">
    <property type="term" value="C:plasma membrane"/>
    <property type="evidence" value="ECO:0007669"/>
    <property type="project" value="UniProtKB-SubCell"/>
</dbReference>
<dbReference type="PANTHER" id="PTHR14076">
    <property type="entry name" value="RECEPTOR ACTIVITY MODIFYING PROTEIN RAMP"/>
    <property type="match status" value="1"/>
</dbReference>
<feature type="transmembrane region" description="Helical" evidence="14">
    <location>
        <begin position="12"/>
        <end position="35"/>
    </location>
</feature>
<reference evidence="16" key="1">
    <citation type="submission" date="2025-08" db="UniProtKB">
        <authorList>
            <consortium name="RefSeq"/>
        </authorList>
    </citation>
    <scope>IDENTIFICATION</scope>
</reference>
<dbReference type="AlphaFoldDB" id="A0A6P8QVY2"/>
<gene>
    <name evidence="16" type="primary">RAMP1</name>
</gene>
<dbReference type="GO" id="GO:0007186">
    <property type="term" value="P:G protein-coupled receptor signaling pathway"/>
    <property type="evidence" value="ECO:0007669"/>
    <property type="project" value="TreeGrafter"/>
</dbReference>
<comment type="subcellular location">
    <subcellularLocation>
        <location evidence="1">Cell membrane</location>
        <topology evidence="1">Single-pass type I membrane protein</topology>
    </subcellularLocation>
</comment>
<dbReference type="PANTHER" id="PTHR14076:SF3">
    <property type="entry name" value="RECEPTOR ACTIVITY-MODIFYING PROTEIN 1"/>
    <property type="match status" value="1"/>
</dbReference>
<evidence type="ECO:0000256" key="9">
    <source>
        <dbReference type="ARBA" id="ARBA00023157"/>
    </source>
</evidence>
<name>A0A6P8QVY2_GEOSA</name>
<evidence type="ECO:0000256" key="11">
    <source>
        <dbReference type="ARBA" id="ARBA00041071"/>
    </source>
</evidence>
<evidence type="ECO:0000256" key="13">
    <source>
        <dbReference type="ARBA" id="ARBA00049674"/>
    </source>
</evidence>
<dbReference type="FunCoup" id="A0A6P8QVY2">
    <property type="interactions" value="178"/>
</dbReference>
<dbReference type="GO" id="GO:0006886">
    <property type="term" value="P:intracellular protein transport"/>
    <property type="evidence" value="ECO:0007669"/>
    <property type="project" value="InterPro"/>
</dbReference>
<keyword evidence="6" id="KW-0732">Signal</keyword>
<dbReference type="InterPro" id="IPR006985">
    <property type="entry name" value="RAMP"/>
</dbReference>
<dbReference type="InterPro" id="IPR038126">
    <property type="entry name" value="RAMP_sf"/>
</dbReference>
<keyword evidence="10 16" id="KW-0675">Receptor</keyword>
<evidence type="ECO:0000256" key="2">
    <source>
        <dbReference type="ARBA" id="ARBA00007087"/>
    </source>
</evidence>
<protein>
    <recommendedName>
        <fullName evidence="11">Receptor activity-modifying protein 1</fullName>
    </recommendedName>
</protein>
<keyword evidence="4" id="KW-1003">Cell membrane</keyword>
<comment type="subunit">
    <text evidence="13">Heterodimer of CALCRL and RAMP1; the interaction induces allosteric modulation of CALCRL function and CGRP1/CALCA and CGRP2/CALCB ligand specificity. Heterodimer of CALCR and RAMP1; interaction forms the AMYR1 receptor complex for amylin/IAPP and CGRP1/CALCA ligands.</text>
</comment>